<organism evidence="8 9">
    <name type="scientific">Hypothenemus hampei</name>
    <name type="common">Coffee berry borer</name>
    <dbReference type="NCBI Taxonomy" id="57062"/>
    <lineage>
        <taxon>Eukaryota</taxon>
        <taxon>Metazoa</taxon>
        <taxon>Ecdysozoa</taxon>
        <taxon>Arthropoda</taxon>
        <taxon>Hexapoda</taxon>
        <taxon>Insecta</taxon>
        <taxon>Pterygota</taxon>
        <taxon>Neoptera</taxon>
        <taxon>Endopterygota</taxon>
        <taxon>Coleoptera</taxon>
        <taxon>Polyphaga</taxon>
        <taxon>Cucujiformia</taxon>
        <taxon>Curculionidae</taxon>
        <taxon>Scolytinae</taxon>
        <taxon>Hypothenemus</taxon>
    </lineage>
</organism>
<dbReference type="SUPFAM" id="SSF50475">
    <property type="entry name" value="FMN-binding split barrel"/>
    <property type="match status" value="1"/>
</dbReference>
<dbReference type="Gene3D" id="2.30.110.10">
    <property type="entry name" value="Electron Transport, Fmn-binding Protein, Chain A"/>
    <property type="match status" value="1"/>
</dbReference>
<dbReference type="PANTHER" id="PTHR13343">
    <property type="entry name" value="CREG1 PROTEIN"/>
    <property type="match status" value="1"/>
</dbReference>
<dbReference type="FunFam" id="2.30.110.10:FF:000004">
    <property type="entry name" value="Cellular repressor of E1A-stimulated genes 1"/>
    <property type="match status" value="1"/>
</dbReference>
<keyword evidence="3" id="KW-0964">Secreted</keyword>
<sequence length="221" mass="24516">MIQMSLTSILKNVLFVTLLLNIPWEAQCANIQHGSGGRYAASNDSDSDAVVARRIIRDTNWLSIATISTHEGIEGYPFVSLKSFSDGPNDNGTGIPYLYMTDQDISALDLLQNNNVSIMASLAELSDGCADYDPQDPRCSKVMITGKYIKIESSSDEFSFGKEALFAKHPQMEYWPDDHGFYVAKIEIQEILLLNNYGGLKTVSVEDYFSPSVTRIVNAEH</sequence>
<evidence type="ECO:0000256" key="6">
    <source>
        <dbReference type="SAM" id="SignalP"/>
    </source>
</evidence>
<keyword evidence="4 6" id="KW-0732">Signal</keyword>
<dbReference type="InterPro" id="IPR012349">
    <property type="entry name" value="Split_barrel_FMN-bd"/>
</dbReference>
<dbReference type="GO" id="GO:0012505">
    <property type="term" value="C:endomembrane system"/>
    <property type="evidence" value="ECO:0007669"/>
    <property type="project" value="UniProtKB-ARBA"/>
</dbReference>
<feature type="signal peptide" evidence="6">
    <location>
        <begin position="1"/>
        <end position="28"/>
    </location>
</feature>
<evidence type="ECO:0000256" key="2">
    <source>
        <dbReference type="ARBA" id="ARBA00009230"/>
    </source>
</evidence>
<keyword evidence="5" id="KW-0325">Glycoprotein</keyword>
<name>A0ABD1EXK4_HYPHA</name>
<evidence type="ECO:0000256" key="1">
    <source>
        <dbReference type="ARBA" id="ARBA00004613"/>
    </source>
</evidence>
<proteinExistence type="inferred from homology"/>
<comment type="caution">
    <text evidence="8">The sequence shown here is derived from an EMBL/GenBank/DDBJ whole genome shotgun (WGS) entry which is preliminary data.</text>
</comment>
<dbReference type="Pfam" id="PF13883">
    <property type="entry name" value="CREG_beta-barrel"/>
    <property type="match status" value="1"/>
</dbReference>
<dbReference type="InterPro" id="IPR055343">
    <property type="entry name" value="CREG_beta-barrel"/>
</dbReference>
<accession>A0ABD1EXK4</accession>
<feature type="domain" description="CREG-like beta-barrel" evidence="7">
    <location>
        <begin position="46"/>
        <end position="209"/>
    </location>
</feature>
<reference evidence="8 9" key="1">
    <citation type="submission" date="2024-05" db="EMBL/GenBank/DDBJ databases">
        <title>Genetic variation in Jamaican populations of the coffee berry borer (Hypothenemus hampei).</title>
        <authorList>
            <person name="Errbii M."/>
            <person name="Myrie A."/>
        </authorList>
    </citation>
    <scope>NUCLEOTIDE SEQUENCE [LARGE SCALE GENOMIC DNA]</scope>
    <source>
        <strain evidence="8">JA-Hopewell-2020-01-JO</strain>
        <tissue evidence="8">Whole body</tissue>
    </source>
</reference>
<dbReference type="AlphaFoldDB" id="A0ABD1EXK4"/>
<evidence type="ECO:0000256" key="3">
    <source>
        <dbReference type="ARBA" id="ARBA00022525"/>
    </source>
</evidence>
<dbReference type="Proteomes" id="UP001566132">
    <property type="component" value="Unassembled WGS sequence"/>
</dbReference>
<dbReference type="PANTHER" id="PTHR13343:SF17">
    <property type="entry name" value="CELLULAR REPRESSOR OF E1A-STIMULATED GENES, ISOFORM A"/>
    <property type="match status" value="1"/>
</dbReference>
<evidence type="ECO:0000256" key="4">
    <source>
        <dbReference type="ARBA" id="ARBA00022729"/>
    </source>
</evidence>
<keyword evidence="9" id="KW-1185">Reference proteome</keyword>
<comment type="subcellular location">
    <subcellularLocation>
        <location evidence="1">Secreted</location>
    </subcellularLocation>
</comment>
<dbReference type="EMBL" id="JBDJPC010000004">
    <property type="protein sequence ID" value="KAL1505728.1"/>
    <property type="molecule type" value="Genomic_DNA"/>
</dbReference>
<protein>
    <recommendedName>
        <fullName evidence="7">CREG-like beta-barrel domain-containing protein</fullName>
    </recommendedName>
</protein>
<gene>
    <name evidence="8" type="ORF">ABEB36_005225</name>
</gene>
<evidence type="ECO:0000256" key="5">
    <source>
        <dbReference type="ARBA" id="ARBA00023180"/>
    </source>
</evidence>
<feature type="chain" id="PRO_5044829115" description="CREG-like beta-barrel domain-containing protein" evidence="6">
    <location>
        <begin position="29"/>
        <end position="221"/>
    </location>
</feature>
<evidence type="ECO:0000313" key="9">
    <source>
        <dbReference type="Proteomes" id="UP001566132"/>
    </source>
</evidence>
<dbReference type="GO" id="GO:0005737">
    <property type="term" value="C:cytoplasm"/>
    <property type="evidence" value="ECO:0007669"/>
    <property type="project" value="UniProtKB-ARBA"/>
</dbReference>
<dbReference type="GO" id="GO:0005576">
    <property type="term" value="C:extracellular region"/>
    <property type="evidence" value="ECO:0007669"/>
    <property type="project" value="UniProtKB-SubCell"/>
</dbReference>
<evidence type="ECO:0000313" key="8">
    <source>
        <dbReference type="EMBL" id="KAL1505728.1"/>
    </source>
</evidence>
<comment type="similarity">
    <text evidence="2">Belongs to the CREG family.</text>
</comment>
<evidence type="ECO:0000259" key="7">
    <source>
        <dbReference type="Pfam" id="PF13883"/>
    </source>
</evidence>